<dbReference type="PANTHER" id="PTHR21342">
    <property type="entry name" value="PHOSPHOPANTETHEINE ADENYLYLTRANSFERASE"/>
    <property type="match status" value="1"/>
</dbReference>
<feature type="binding site" evidence="9">
    <location>
        <position position="92"/>
    </location>
    <ligand>
        <name>substrate</name>
    </ligand>
</feature>
<dbReference type="GeneID" id="82535356"/>
<comment type="similarity">
    <text evidence="9">Belongs to the bacterial CoaD family.</text>
</comment>
<dbReference type="HAMAP" id="MF_00151">
    <property type="entry name" value="PPAT_bact"/>
    <property type="match status" value="1"/>
</dbReference>
<comment type="pathway">
    <text evidence="9">Cofactor biosynthesis; coenzyme A biosynthesis; CoA from (R)-pantothenate: step 4/5.</text>
</comment>
<dbReference type="EMBL" id="NXLS01000002">
    <property type="protein sequence ID" value="RDU63902.1"/>
    <property type="molecule type" value="Genomic_DNA"/>
</dbReference>
<dbReference type="Gene3D" id="3.40.50.620">
    <property type="entry name" value="HUPs"/>
    <property type="match status" value="1"/>
</dbReference>
<dbReference type="OrthoDB" id="9806661at2"/>
<evidence type="ECO:0000256" key="7">
    <source>
        <dbReference type="ARBA" id="ARBA00022993"/>
    </source>
</evidence>
<comment type="function">
    <text evidence="9">Reversibly transfers an adenylyl group from ATP to 4'-phosphopantetheine, yielding dephospho-CoA (dPCoA) and pyrophosphate.</text>
</comment>
<keyword evidence="6 9" id="KW-0460">Magnesium</keyword>
<dbReference type="InterPro" id="IPR001980">
    <property type="entry name" value="PPAT"/>
</dbReference>
<keyword evidence="1 9" id="KW-0963">Cytoplasm</keyword>
<reference evidence="11 12" key="1">
    <citation type="submission" date="2018-04" db="EMBL/GenBank/DDBJ databases">
        <title>Novel Campyloabacter and Helicobacter Species and Strains.</title>
        <authorList>
            <person name="Mannion A.J."/>
            <person name="Shen Z."/>
            <person name="Fox J.G."/>
        </authorList>
    </citation>
    <scope>NUCLEOTIDE SEQUENCE [LARGE SCALE GENOMIC DNA]</scope>
    <source>
        <strain evidence="11 12">MIT 99-5101</strain>
    </source>
</reference>
<keyword evidence="5 9" id="KW-0067">ATP-binding</keyword>
<accession>A0A3D8IFE8</accession>
<keyword evidence="2 9" id="KW-0808">Transferase</keyword>
<protein>
    <recommendedName>
        <fullName evidence="9">Phosphopantetheine adenylyltransferase</fullName>
        <ecNumber evidence="9">2.7.7.3</ecNumber>
    </recommendedName>
    <alternativeName>
        <fullName evidence="9">Dephospho-CoA pyrophosphorylase</fullName>
    </alternativeName>
    <alternativeName>
        <fullName evidence="9">Pantetheine-phosphate adenylyltransferase</fullName>
        <shortName evidence="9">PPAT</shortName>
    </alternativeName>
</protein>
<evidence type="ECO:0000259" key="10">
    <source>
        <dbReference type="Pfam" id="PF01467"/>
    </source>
</evidence>
<dbReference type="NCBIfam" id="TIGR01510">
    <property type="entry name" value="coaD_prev_kdtB"/>
    <property type="match status" value="1"/>
</dbReference>
<comment type="caution">
    <text evidence="11">The sequence shown here is derived from an EMBL/GenBank/DDBJ whole genome shotgun (WGS) entry which is preliminary data.</text>
</comment>
<dbReference type="InterPro" id="IPR014729">
    <property type="entry name" value="Rossmann-like_a/b/a_fold"/>
</dbReference>
<dbReference type="GO" id="GO:0005737">
    <property type="term" value="C:cytoplasm"/>
    <property type="evidence" value="ECO:0007669"/>
    <property type="project" value="UniProtKB-SubCell"/>
</dbReference>
<evidence type="ECO:0000256" key="4">
    <source>
        <dbReference type="ARBA" id="ARBA00022741"/>
    </source>
</evidence>
<dbReference type="GO" id="GO:0005524">
    <property type="term" value="F:ATP binding"/>
    <property type="evidence" value="ECO:0007669"/>
    <property type="project" value="UniProtKB-KW"/>
</dbReference>
<evidence type="ECO:0000256" key="9">
    <source>
        <dbReference type="HAMAP-Rule" id="MF_00151"/>
    </source>
</evidence>
<feature type="binding site" evidence="9">
    <location>
        <begin position="10"/>
        <end position="11"/>
    </location>
    <ligand>
        <name>ATP</name>
        <dbReference type="ChEBI" id="CHEBI:30616"/>
    </ligand>
</feature>
<sequence>MSKIAVYPGTFDPITKGHLDVIERACKLFDGLIIAVAKSDSKHPLFSLKERVKMVNLAIKDSKNISCNVCVQPFRNLIADFAKENNANILVRGLRAVSDFEYELQMGYANASLNRELETIYLMPSLQNAFISSTVVRSILLHGGEIAHLVPNSVKVHIASLPHFVDWNAESKTKDSLLKD</sequence>
<dbReference type="SUPFAM" id="SSF52374">
    <property type="entry name" value="Nucleotidylyl transferase"/>
    <property type="match status" value="1"/>
</dbReference>
<keyword evidence="3 9" id="KW-0548">Nucleotidyltransferase</keyword>
<dbReference type="InterPro" id="IPR004821">
    <property type="entry name" value="Cyt_trans-like"/>
</dbReference>
<dbReference type="EC" id="2.7.7.3" evidence="9"/>
<dbReference type="Pfam" id="PF01467">
    <property type="entry name" value="CTP_transf_like"/>
    <property type="match status" value="1"/>
</dbReference>
<dbReference type="CDD" id="cd02163">
    <property type="entry name" value="PPAT"/>
    <property type="match status" value="1"/>
</dbReference>
<comment type="cofactor">
    <cofactor evidence="9">
        <name>Mg(2+)</name>
        <dbReference type="ChEBI" id="CHEBI:18420"/>
    </cofactor>
</comment>
<feature type="binding site" evidence="9">
    <location>
        <position position="103"/>
    </location>
    <ligand>
        <name>ATP</name>
        <dbReference type="ChEBI" id="CHEBI:30616"/>
    </ligand>
</feature>
<dbReference type="AlphaFoldDB" id="A0A3D8IFE8"/>
<evidence type="ECO:0000313" key="12">
    <source>
        <dbReference type="Proteomes" id="UP000256650"/>
    </source>
</evidence>
<feature type="binding site" evidence="9">
    <location>
        <begin position="93"/>
        <end position="95"/>
    </location>
    <ligand>
        <name>ATP</name>
        <dbReference type="ChEBI" id="CHEBI:30616"/>
    </ligand>
</feature>
<keyword evidence="7 9" id="KW-0173">Coenzyme A biosynthesis</keyword>
<dbReference type="PRINTS" id="PR01020">
    <property type="entry name" value="LPSBIOSNTHSS"/>
</dbReference>
<gene>
    <name evidence="9" type="primary">coaD</name>
    <name evidence="11" type="ORF">CQA43_03545</name>
</gene>
<dbReference type="GO" id="GO:0004595">
    <property type="term" value="F:pantetheine-phosphate adenylyltransferase activity"/>
    <property type="evidence" value="ECO:0007669"/>
    <property type="project" value="UniProtKB-UniRule"/>
</dbReference>
<feature type="binding site" evidence="9">
    <location>
        <position position="18"/>
    </location>
    <ligand>
        <name>ATP</name>
        <dbReference type="ChEBI" id="CHEBI:30616"/>
    </ligand>
</feature>
<comment type="catalytic activity">
    <reaction evidence="8 9">
        <text>(R)-4'-phosphopantetheine + ATP + H(+) = 3'-dephospho-CoA + diphosphate</text>
        <dbReference type="Rhea" id="RHEA:19801"/>
        <dbReference type="ChEBI" id="CHEBI:15378"/>
        <dbReference type="ChEBI" id="CHEBI:30616"/>
        <dbReference type="ChEBI" id="CHEBI:33019"/>
        <dbReference type="ChEBI" id="CHEBI:57328"/>
        <dbReference type="ChEBI" id="CHEBI:61723"/>
        <dbReference type="EC" id="2.7.7.3"/>
    </reaction>
</comment>
<comment type="subunit">
    <text evidence="9">Homohexamer.</text>
</comment>
<feature type="binding site" evidence="9">
    <location>
        <begin position="128"/>
        <end position="134"/>
    </location>
    <ligand>
        <name>ATP</name>
        <dbReference type="ChEBI" id="CHEBI:30616"/>
    </ligand>
</feature>
<evidence type="ECO:0000256" key="2">
    <source>
        <dbReference type="ARBA" id="ARBA00022679"/>
    </source>
</evidence>
<feature type="domain" description="Cytidyltransferase-like" evidence="10">
    <location>
        <begin position="6"/>
        <end position="138"/>
    </location>
</feature>
<keyword evidence="12" id="KW-1185">Reference proteome</keyword>
<dbReference type="NCBIfam" id="TIGR00125">
    <property type="entry name" value="cyt_tran_rel"/>
    <property type="match status" value="1"/>
</dbReference>
<dbReference type="GO" id="GO:0015937">
    <property type="term" value="P:coenzyme A biosynthetic process"/>
    <property type="evidence" value="ECO:0007669"/>
    <property type="project" value="UniProtKB-UniRule"/>
</dbReference>
<proteinExistence type="inferred from homology"/>
<evidence type="ECO:0000256" key="3">
    <source>
        <dbReference type="ARBA" id="ARBA00022695"/>
    </source>
</evidence>
<name>A0A3D8IFE8_9HELI</name>
<evidence type="ECO:0000256" key="8">
    <source>
        <dbReference type="ARBA" id="ARBA00029346"/>
    </source>
</evidence>
<keyword evidence="4 9" id="KW-0547">Nucleotide-binding</keyword>
<evidence type="ECO:0000313" key="11">
    <source>
        <dbReference type="EMBL" id="RDU63902.1"/>
    </source>
</evidence>
<feature type="binding site" evidence="9">
    <location>
        <position position="10"/>
    </location>
    <ligand>
        <name>substrate</name>
    </ligand>
</feature>
<organism evidence="11 12">
    <name type="scientific">Helicobacter ganmani</name>
    <dbReference type="NCBI Taxonomy" id="60246"/>
    <lineage>
        <taxon>Bacteria</taxon>
        <taxon>Pseudomonadati</taxon>
        <taxon>Campylobacterota</taxon>
        <taxon>Epsilonproteobacteria</taxon>
        <taxon>Campylobacterales</taxon>
        <taxon>Helicobacteraceae</taxon>
        <taxon>Helicobacter</taxon>
    </lineage>
</organism>
<feature type="site" description="Transition state stabilizer" evidence="9">
    <location>
        <position position="18"/>
    </location>
</feature>
<feature type="binding site" evidence="9">
    <location>
        <position position="42"/>
    </location>
    <ligand>
        <name>substrate</name>
    </ligand>
</feature>
<evidence type="ECO:0000256" key="6">
    <source>
        <dbReference type="ARBA" id="ARBA00022842"/>
    </source>
</evidence>
<dbReference type="Proteomes" id="UP000256650">
    <property type="component" value="Unassembled WGS sequence"/>
</dbReference>
<feature type="binding site" evidence="9">
    <location>
        <position position="78"/>
    </location>
    <ligand>
        <name>substrate</name>
    </ligand>
</feature>
<dbReference type="RefSeq" id="WP_115551226.1">
    <property type="nucleotide sequence ID" value="NZ_CAOOSM010000002.1"/>
</dbReference>
<evidence type="ECO:0000256" key="5">
    <source>
        <dbReference type="ARBA" id="ARBA00022840"/>
    </source>
</evidence>
<evidence type="ECO:0000256" key="1">
    <source>
        <dbReference type="ARBA" id="ARBA00022490"/>
    </source>
</evidence>
<dbReference type="UniPathway" id="UPA00241">
    <property type="reaction ID" value="UER00355"/>
</dbReference>
<dbReference type="PANTHER" id="PTHR21342:SF1">
    <property type="entry name" value="PHOSPHOPANTETHEINE ADENYLYLTRANSFERASE"/>
    <property type="match status" value="1"/>
</dbReference>
<comment type="subcellular location">
    <subcellularLocation>
        <location evidence="9">Cytoplasm</location>
    </subcellularLocation>
</comment>